<evidence type="ECO:0000313" key="2">
    <source>
        <dbReference type="EMBL" id="KAF1983442.1"/>
    </source>
</evidence>
<evidence type="ECO:0000313" key="3">
    <source>
        <dbReference type="Proteomes" id="UP000800041"/>
    </source>
</evidence>
<keyword evidence="3" id="KW-1185">Reference proteome</keyword>
<sequence length="139" mass="16001">MLRSSHVFMLCHSVTGGVWVVTVGMRFEMRIRRERWILGWRPKYLRSTYLHYPHSPSRAKPVPDSRPRSAGPQTSISSIHSIVHLYKIRTYRLYRESEDPSSTYQLSQTGHLWSGACSSKVGLHCCSTIYVAPRLPARV</sequence>
<accession>A0A6G1GRK5</accession>
<reference evidence="2" key="1">
    <citation type="journal article" date="2020" name="Stud. Mycol.">
        <title>101 Dothideomycetes genomes: a test case for predicting lifestyles and emergence of pathogens.</title>
        <authorList>
            <person name="Haridas S."/>
            <person name="Albert R."/>
            <person name="Binder M."/>
            <person name="Bloem J."/>
            <person name="Labutti K."/>
            <person name="Salamov A."/>
            <person name="Andreopoulos B."/>
            <person name="Baker S."/>
            <person name="Barry K."/>
            <person name="Bills G."/>
            <person name="Bluhm B."/>
            <person name="Cannon C."/>
            <person name="Castanera R."/>
            <person name="Culley D."/>
            <person name="Daum C."/>
            <person name="Ezra D."/>
            <person name="Gonzalez J."/>
            <person name="Henrissat B."/>
            <person name="Kuo A."/>
            <person name="Liang C."/>
            <person name="Lipzen A."/>
            <person name="Lutzoni F."/>
            <person name="Magnuson J."/>
            <person name="Mondo S."/>
            <person name="Nolan M."/>
            <person name="Ohm R."/>
            <person name="Pangilinan J."/>
            <person name="Park H.-J."/>
            <person name="Ramirez L."/>
            <person name="Alfaro M."/>
            <person name="Sun H."/>
            <person name="Tritt A."/>
            <person name="Yoshinaga Y."/>
            <person name="Zwiers L.-H."/>
            <person name="Turgeon B."/>
            <person name="Goodwin S."/>
            <person name="Spatafora J."/>
            <person name="Crous P."/>
            <person name="Grigoriev I."/>
        </authorList>
    </citation>
    <scope>NUCLEOTIDE SEQUENCE</scope>
    <source>
        <strain evidence="2">CBS 113979</strain>
    </source>
</reference>
<organism evidence="2 3">
    <name type="scientific">Aulographum hederae CBS 113979</name>
    <dbReference type="NCBI Taxonomy" id="1176131"/>
    <lineage>
        <taxon>Eukaryota</taxon>
        <taxon>Fungi</taxon>
        <taxon>Dikarya</taxon>
        <taxon>Ascomycota</taxon>
        <taxon>Pezizomycotina</taxon>
        <taxon>Dothideomycetes</taxon>
        <taxon>Pleosporomycetidae</taxon>
        <taxon>Aulographales</taxon>
        <taxon>Aulographaceae</taxon>
    </lineage>
</organism>
<gene>
    <name evidence="2" type="ORF">K402DRAFT_166634</name>
</gene>
<feature type="region of interest" description="Disordered" evidence="1">
    <location>
        <begin position="54"/>
        <end position="74"/>
    </location>
</feature>
<protein>
    <submittedName>
        <fullName evidence="2">Uncharacterized protein</fullName>
    </submittedName>
</protein>
<evidence type="ECO:0000256" key="1">
    <source>
        <dbReference type="SAM" id="MobiDB-lite"/>
    </source>
</evidence>
<dbReference type="EMBL" id="ML977175">
    <property type="protein sequence ID" value="KAF1983442.1"/>
    <property type="molecule type" value="Genomic_DNA"/>
</dbReference>
<name>A0A6G1GRK5_9PEZI</name>
<dbReference type="Proteomes" id="UP000800041">
    <property type="component" value="Unassembled WGS sequence"/>
</dbReference>
<dbReference type="AlphaFoldDB" id="A0A6G1GRK5"/>
<proteinExistence type="predicted"/>